<evidence type="ECO:0000313" key="4">
    <source>
        <dbReference type="EMBL" id="QNM15683.1"/>
    </source>
</evidence>
<keyword evidence="5" id="KW-1185">Reference proteome</keyword>
<name>A0A7G9GY01_9FUSO</name>
<evidence type="ECO:0000259" key="3">
    <source>
        <dbReference type="Pfam" id="PF03330"/>
    </source>
</evidence>
<dbReference type="PANTHER" id="PTHR34183">
    <property type="entry name" value="ENDOLYTIC PEPTIDOGLYCAN TRANSGLYCOSYLASE RLPA"/>
    <property type="match status" value="1"/>
</dbReference>
<dbReference type="EMBL" id="CP060637">
    <property type="protein sequence ID" value="QNM15683.1"/>
    <property type="molecule type" value="Genomic_DNA"/>
</dbReference>
<gene>
    <name evidence="4" type="ORF">H9Q81_02250</name>
</gene>
<dbReference type="Gene3D" id="2.40.40.10">
    <property type="entry name" value="RlpA-like domain"/>
    <property type="match status" value="1"/>
</dbReference>
<organism evidence="4 5">
    <name type="scientific">Fusobacterium hominis</name>
    <dbReference type="NCBI Taxonomy" id="2764326"/>
    <lineage>
        <taxon>Bacteria</taxon>
        <taxon>Fusobacteriati</taxon>
        <taxon>Fusobacteriota</taxon>
        <taxon>Fusobacteriia</taxon>
        <taxon>Fusobacteriales</taxon>
        <taxon>Fusobacteriaceae</taxon>
        <taxon>Fusobacterium</taxon>
    </lineage>
</organism>
<dbReference type="Proteomes" id="UP000515913">
    <property type="component" value="Chromosome"/>
</dbReference>
<sequence>MKKNLVMICVFLFTSVRLFATASWYGKGFEGKLSASGYVYAANQLTCASNDHPFGTVLKVTNKANMKSVMVVVLDRGSFKEKYGRKIDLSKEAFTKIAKIGEGLINVKIEVMSKNKSFKYKHGKPVFTAKEYDTFLSDIKG</sequence>
<protein>
    <submittedName>
        <fullName evidence="4">Septal ring lytic transglycosylase RlpA family protein</fullName>
    </submittedName>
</protein>
<feature type="domain" description="RlpA-like protein double-psi beta-barrel" evidence="3">
    <location>
        <begin position="21"/>
        <end position="109"/>
    </location>
</feature>
<dbReference type="PANTHER" id="PTHR34183:SF1">
    <property type="entry name" value="ENDOLYTIC PEPTIDOGLYCAN TRANSGLYCOSYLASE RLPA"/>
    <property type="match status" value="1"/>
</dbReference>
<dbReference type="InterPro" id="IPR036908">
    <property type="entry name" value="RlpA-like_sf"/>
</dbReference>
<dbReference type="Pfam" id="PF03330">
    <property type="entry name" value="DPBB_1"/>
    <property type="match status" value="1"/>
</dbReference>
<dbReference type="CDD" id="cd22268">
    <property type="entry name" value="DPBB_RlpA-like"/>
    <property type="match status" value="1"/>
</dbReference>
<comment type="similarity">
    <text evidence="1">Belongs to the RlpA family.</text>
</comment>
<dbReference type="InterPro" id="IPR012997">
    <property type="entry name" value="RplA"/>
</dbReference>
<dbReference type="NCBIfam" id="TIGR00413">
    <property type="entry name" value="rlpA"/>
    <property type="match status" value="1"/>
</dbReference>
<feature type="signal peptide" evidence="2">
    <location>
        <begin position="1"/>
        <end position="22"/>
    </location>
</feature>
<dbReference type="InterPro" id="IPR009009">
    <property type="entry name" value="RlpA-like_DPBB"/>
</dbReference>
<dbReference type="KEGG" id="fho:H9Q81_02250"/>
<evidence type="ECO:0000256" key="1">
    <source>
        <dbReference type="RuleBase" id="RU003495"/>
    </source>
</evidence>
<feature type="chain" id="PRO_5028830804" evidence="2">
    <location>
        <begin position="23"/>
        <end position="141"/>
    </location>
</feature>
<accession>A0A7G9GY01</accession>
<dbReference type="RefSeq" id="WP_101475005.1">
    <property type="nucleotide sequence ID" value="NZ_CP060637.1"/>
</dbReference>
<evidence type="ECO:0000256" key="2">
    <source>
        <dbReference type="SAM" id="SignalP"/>
    </source>
</evidence>
<dbReference type="SUPFAM" id="SSF50685">
    <property type="entry name" value="Barwin-like endoglucanases"/>
    <property type="match status" value="1"/>
</dbReference>
<proteinExistence type="inferred from homology"/>
<reference evidence="4 5" key="1">
    <citation type="submission" date="2020-08" db="EMBL/GenBank/DDBJ databases">
        <authorList>
            <person name="Liu C."/>
            <person name="Sun Q."/>
        </authorList>
    </citation>
    <scope>NUCLEOTIDE SEQUENCE [LARGE SCALE GENOMIC DNA]</scope>
    <source>
        <strain evidence="4 5">NSJ-57</strain>
    </source>
</reference>
<dbReference type="AlphaFoldDB" id="A0A7G9GY01"/>
<keyword evidence="2" id="KW-0732">Signal</keyword>
<evidence type="ECO:0000313" key="5">
    <source>
        <dbReference type="Proteomes" id="UP000515913"/>
    </source>
</evidence>